<proteinExistence type="predicted"/>
<keyword evidence="2" id="KW-1185">Reference proteome</keyword>
<accession>A0A5N6N1H2</accession>
<name>A0A5N6N1H2_9ASTR</name>
<protein>
    <recommendedName>
        <fullName evidence="3">Reverse transcriptase Ty1/copia-type domain-containing protein</fullName>
    </recommendedName>
</protein>
<dbReference type="EMBL" id="SZYD01000014">
    <property type="protein sequence ID" value="KAD4180206.1"/>
    <property type="molecule type" value="Genomic_DNA"/>
</dbReference>
<dbReference type="AlphaFoldDB" id="A0A5N6N1H2"/>
<gene>
    <name evidence="1" type="ORF">E3N88_28797</name>
</gene>
<dbReference type="CDD" id="cd09272">
    <property type="entry name" value="RNase_HI_RT_Ty1"/>
    <property type="match status" value="1"/>
</dbReference>
<organism evidence="1 2">
    <name type="scientific">Mikania micrantha</name>
    <name type="common">bitter vine</name>
    <dbReference type="NCBI Taxonomy" id="192012"/>
    <lineage>
        <taxon>Eukaryota</taxon>
        <taxon>Viridiplantae</taxon>
        <taxon>Streptophyta</taxon>
        <taxon>Embryophyta</taxon>
        <taxon>Tracheophyta</taxon>
        <taxon>Spermatophyta</taxon>
        <taxon>Magnoliopsida</taxon>
        <taxon>eudicotyledons</taxon>
        <taxon>Gunneridae</taxon>
        <taxon>Pentapetalae</taxon>
        <taxon>asterids</taxon>
        <taxon>campanulids</taxon>
        <taxon>Asterales</taxon>
        <taxon>Asteraceae</taxon>
        <taxon>Asteroideae</taxon>
        <taxon>Heliantheae alliance</taxon>
        <taxon>Eupatorieae</taxon>
        <taxon>Mikania</taxon>
    </lineage>
</organism>
<dbReference type="PANTHER" id="PTHR11439:SF467">
    <property type="entry name" value="INTEGRASE CATALYTIC DOMAIN-CONTAINING PROTEIN"/>
    <property type="match status" value="1"/>
</dbReference>
<comment type="caution">
    <text evidence="1">The sequence shown here is derived from an EMBL/GenBank/DDBJ whole genome shotgun (WGS) entry which is preliminary data.</text>
</comment>
<reference evidence="1 2" key="1">
    <citation type="submission" date="2019-05" db="EMBL/GenBank/DDBJ databases">
        <title>Mikania micrantha, genome provides insights into the molecular mechanism of rapid growth.</title>
        <authorList>
            <person name="Liu B."/>
        </authorList>
    </citation>
    <scope>NUCLEOTIDE SEQUENCE [LARGE SCALE GENOMIC DNA]</scope>
    <source>
        <strain evidence="1">NLD-2019</strain>
        <tissue evidence="1">Leaf</tissue>
    </source>
</reference>
<dbReference type="Proteomes" id="UP000326396">
    <property type="component" value="Linkage Group LG4"/>
</dbReference>
<evidence type="ECO:0000313" key="2">
    <source>
        <dbReference type="Proteomes" id="UP000326396"/>
    </source>
</evidence>
<sequence length="127" mass="14705">MSRLQRSVAPSTTEAKYMVAAKDSKEFIWLKNFLEELGKKQLDSPLYCDNQSAIHLRKNPVFHGKTKHMQLRYHFIRGLISDGTLMLEKIRGTENPADMLTKVRMKTERSLKFVKASKWEIVECGGF</sequence>
<dbReference type="OrthoDB" id="418237at2759"/>
<evidence type="ECO:0000313" key="1">
    <source>
        <dbReference type="EMBL" id="KAD4180206.1"/>
    </source>
</evidence>
<dbReference type="PANTHER" id="PTHR11439">
    <property type="entry name" value="GAG-POL-RELATED RETROTRANSPOSON"/>
    <property type="match status" value="1"/>
</dbReference>
<evidence type="ECO:0008006" key="3">
    <source>
        <dbReference type="Google" id="ProtNLM"/>
    </source>
</evidence>